<evidence type="ECO:0000313" key="1">
    <source>
        <dbReference type="EMBL" id="KAL1493729.1"/>
    </source>
</evidence>
<protein>
    <submittedName>
        <fullName evidence="1">Uncharacterized protein</fullName>
    </submittedName>
</protein>
<comment type="caution">
    <text evidence="1">The sequence shown here is derived from an EMBL/GenBank/DDBJ whole genome shotgun (WGS) entry which is preliminary data.</text>
</comment>
<accession>A0ABD1EGM7</accession>
<organism evidence="1 2">
    <name type="scientific">Hypothenemus hampei</name>
    <name type="common">Coffee berry borer</name>
    <dbReference type="NCBI Taxonomy" id="57062"/>
    <lineage>
        <taxon>Eukaryota</taxon>
        <taxon>Metazoa</taxon>
        <taxon>Ecdysozoa</taxon>
        <taxon>Arthropoda</taxon>
        <taxon>Hexapoda</taxon>
        <taxon>Insecta</taxon>
        <taxon>Pterygota</taxon>
        <taxon>Neoptera</taxon>
        <taxon>Endopterygota</taxon>
        <taxon>Coleoptera</taxon>
        <taxon>Polyphaga</taxon>
        <taxon>Cucujiformia</taxon>
        <taxon>Curculionidae</taxon>
        <taxon>Scolytinae</taxon>
        <taxon>Hypothenemus</taxon>
    </lineage>
</organism>
<dbReference type="AlphaFoldDB" id="A0ABD1EGM7"/>
<sequence>MKPFNRAVRRGISWGCVMEFDVEQVTEFLEEVVVEFLSLVGNNPLRGVMLCHYDYFGGILKLFPVVVLR</sequence>
<dbReference type="Proteomes" id="UP001566132">
    <property type="component" value="Unassembled WGS sequence"/>
</dbReference>
<reference evidence="1 2" key="1">
    <citation type="submission" date="2024-05" db="EMBL/GenBank/DDBJ databases">
        <title>Genetic variation in Jamaican populations of the coffee berry borer (Hypothenemus hampei).</title>
        <authorList>
            <person name="Errbii M."/>
            <person name="Myrie A."/>
        </authorList>
    </citation>
    <scope>NUCLEOTIDE SEQUENCE [LARGE SCALE GENOMIC DNA]</scope>
    <source>
        <strain evidence="1">JA-Hopewell-2020-01-JO</strain>
        <tissue evidence="1">Whole body</tissue>
    </source>
</reference>
<evidence type="ECO:0000313" key="2">
    <source>
        <dbReference type="Proteomes" id="UP001566132"/>
    </source>
</evidence>
<name>A0ABD1EGM7_HYPHA</name>
<dbReference type="EMBL" id="JBDJPC010000007">
    <property type="protein sequence ID" value="KAL1493729.1"/>
    <property type="molecule type" value="Genomic_DNA"/>
</dbReference>
<keyword evidence="2" id="KW-1185">Reference proteome</keyword>
<gene>
    <name evidence="1" type="ORF">ABEB36_009423</name>
</gene>
<proteinExistence type="predicted"/>